<keyword evidence="2" id="KW-0472">Membrane</keyword>
<accession>A0A1H3KEM8</accession>
<protein>
    <submittedName>
        <fullName evidence="3">Uncharacterized protein</fullName>
    </submittedName>
</protein>
<dbReference type="Proteomes" id="UP000198921">
    <property type="component" value="Unassembled WGS sequence"/>
</dbReference>
<proteinExistence type="predicted"/>
<sequence>MPMRRTTGGPTAPGHEDPVMDSRPPSPRARGFLRRAALVAVVAVVALIATPGAASAKGTVVPLLDCVLTNGDRTWTAVFGYRNTSGSAVSIPSGPRNKVTPVTYGVPQPTTFRPGTHRGVFTVTVARGAGPMWHLDGTNLAARLGSATACPSPTELPAEGNSTGVVIALAGAGVLGVVLVRRAGRRARALEVAARDGARVPSHPLG</sequence>
<evidence type="ECO:0000313" key="4">
    <source>
        <dbReference type="Proteomes" id="UP000198921"/>
    </source>
</evidence>
<feature type="transmembrane region" description="Helical" evidence="2">
    <location>
        <begin position="32"/>
        <end position="54"/>
    </location>
</feature>
<evidence type="ECO:0000256" key="1">
    <source>
        <dbReference type="SAM" id="MobiDB-lite"/>
    </source>
</evidence>
<name>A0A1H3KEM8_9ACTN</name>
<organism evidence="3 4">
    <name type="scientific">Geodermatophilus africanus</name>
    <dbReference type="NCBI Taxonomy" id="1137993"/>
    <lineage>
        <taxon>Bacteria</taxon>
        <taxon>Bacillati</taxon>
        <taxon>Actinomycetota</taxon>
        <taxon>Actinomycetes</taxon>
        <taxon>Geodermatophilales</taxon>
        <taxon>Geodermatophilaceae</taxon>
        <taxon>Geodermatophilus</taxon>
    </lineage>
</organism>
<feature type="transmembrane region" description="Helical" evidence="2">
    <location>
        <begin position="162"/>
        <end position="180"/>
    </location>
</feature>
<dbReference type="EMBL" id="FNOT01000007">
    <property type="protein sequence ID" value="SDY50587.1"/>
    <property type="molecule type" value="Genomic_DNA"/>
</dbReference>
<keyword evidence="2" id="KW-0812">Transmembrane</keyword>
<dbReference type="InterPro" id="IPR006311">
    <property type="entry name" value="TAT_signal"/>
</dbReference>
<feature type="region of interest" description="Disordered" evidence="1">
    <location>
        <begin position="1"/>
        <end position="28"/>
    </location>
</feature>
<evidence type="ECO:0000256" key="2">
    <source>
        <dbReference type="SAM" id="Phobius"/>
    </source>
</evidence>
<dbReference type="AlphaFoldDB" id="A0A1H3KEM8"/>
<reference evidence="4" key="1">
    <citation type="submission" date="2016-10" db="EMBL/GenBank/DDBJ databases">
        <authorList>
            <person name="Varghese N."/>
            <person name="Submissions S."/>
        </authorList>
    </citation>
    <scope>NUCLEOTIDE SEQUENCE [LARGE SCALE GENOMIC DNA]</scope>
    <source>
        <strain evidence="4">DSM 45422</strain>
    </source>
</reference>
<keyword evidence="2" id="KW-1133">Transmembrane helix</keyword>
<dbReference type="PROSITE" id="PS51318">
    <property type="entry name" value="TAT"/>
    <property type="match status" value="1"/>
</dbReference>
<keyword evidence="4" id="KW-1185">Reference proteome</keyword>
<dbReference type="STRING" id="1137993.SAMN05660209_03052"/>
<evidence type="ECO:0000313" key="3">
    <source>
        <dbReference type="EMBL" id="SDY50587.1"/>
    </source>
</evidence>
<gene>
    <name evidence="3" type="ORF">SAMN05660209_03052</name>
</gene>